<sequence length="63" mass="7123">MSKSSNDDSIAARTMEQVQQGIRKHGIRAKKRVARITRKDVANYFKRNAFVILTMMGVILGKS</sequence>
<dbReference type="OMA" id="QGIRKHG"/>
<dbReference type="OrthoDB" id="5877963at2759"/>
<reference evidence="2" key="3">
    <citation type="journal article" date="2014" name="Nature">
        <title>Elephant shark genome provides unique insights into gnathostome evolution.</title>
        <authorList>
            <consortium name="International Elephant Shark Genome Sequencing Consortium"/>
            <person name="Venkatesh B."/>
            <person name="Lee A.P."/>
            <person name="Ravi V."/>
            <person name="Maurya A.K."/>
            <person name="Lian M.M."/>
            <person name="Swann J.B."/>
            <person name="Ohta Y."/>
            <person name="Flajnik M.F."/>
            <person name="Sutoh Y."/>
            <person name="Kasahara M."/>
            <person name="Hoon S."/>
            <person name="Gangu V."/>
            <person name="Roy S.W."/>
            <person name="Irimia M."/>
            <person name="Korzh V."/>
            <person name="Kondrychyn I."/>
            <person name="Lim Z.W."/>
            <person name="Tay B.H."/>
            <person name="Tohari S."/>
            <person name="Kong K.W."/>
            <person name="Ho S."/>
            <person name="Lorente-Galdos B."/>
            <person name="Quilez J."/>
            <person name="Marques-Bonet T."/>
            <person name="Raney B.J."/>
            <person name="Ingham P.W."/>
            <person name="Tay A."/>
            <person name="Hillier L.W."/>
            <person name="Minx P."/>
            <person name="Boehm T."/>
            <person name="Wilson R.K."/>
            <person name="Brenner S."/>
            <person name="Warren W.C."/>
        </authorList>
    </citation>
    <scope>NUCLEOTIDE SEQUENCE [LARGE SCALE GENOMIC DNA]</scope>
</reference>
<reference evidence="2" key="1">
    <citation type="journal article" date="2006" name="Science">
        <title>Ancient noncoding elements conserved in the human genome.</title>
        <authorList>
            <person name="Venkatesh B."/>
            <person name="Kirkness E.F."/>
            <person name="Loh Y.H."/>
            <person name="Halpern A.L."/>
            <person name="Lee A.P."/>
            <person name="Johnson J."/>
            <person name="Dandona N."/>
            <person name="Viswanathan L.D."/>
            <person name="Tay A."/>
            <person name="Venter J.C."/>
            <person name="Strausberg R.L."/>
            <person name="Brenner S."/>
        </authorList>
    </citation>
    <scope>NUCLEOTIDE SEQUENCE [LARGE SCALE GENOMIC DNA]</scope>
</reference>
<evidence type="ECO:0000313" key="1">
    <source>
        <dbReference type="Ensembl" id="ENSCMIP00000010985.1"/>
    </source>
</evidence>
<reference evidence="1" key="5">
    <citation type="submission" date="2025-09" db="UniProtKB">
        <authorList>
            <consortium name="Ensembl"/>
        </authorList>
    </citation>
    <scope>IDENTIFICATION</scope>
</reference>
<proteinExistence type="predicted"/>
<dbReference type="AlphaFoldDB" id="A0A4W3H6K0"/>
<keyword evidence="2" id="KW-1185">Reference proteome</keyword>
<dbReference type="KEGG" id="cmk:103191561"/>
<reference evidence="1" key="4">
    <citation type="submission" date="2025-08" db="UniProtKB">
        <authorList>
            <consortium name="Ensembl"/>
        </authorList>
    </citation>
    <scope>IDENTIFICATION</scope>
</reference>
<dbReference type="RefSeq" id="XP_042196685.1">
    <property type="nucleotide sequence ID" value="XM_042340751.1"/>
</dbReference>
<reference evidence="2" key="2">
    <citation type="journal article" date="2007" name="PLoS Biol.">
        <title>Survey sequencing and comparative analysis of the elephant shark (Callorhinchus milii) genome.</title>
        <authorList>
            <person name="Venkatesh B."/>
            <person name="Kirkness E.F."/>
            <person name="Loh Y.H."/>
            <person name="Halpern A.L."/>
            <person name="Lee A.P."/>
            <person name="Johnson J."/>
            <person name="Dandona N."/>
            <person name="Viswanathan L.D."/>
            <person name="Tay A."/>
            <person name="Venter J.C."/>
            <person name="Strausberg R.L."/>
            <person name="Brenner S."/>
        </authorList>
    </citation>
    <scope>NUCLEOTIDE SEQUENCE [LARGE SCALE GENOMIC DNA]</scope>
</reference>
<protein>
    <submittedName>
        <fullName evidence="1">Uncharacterized protein</fullName>
    </submittedName>
</protein>
<dbReference type="GeneID" id="103191561"/>
<dbReference type="InParanoid" id="A0A4W3H6K0"/>
<dbReference type="Proteomes" id="UP000314986">
    <property type="component" value="Unassembled WGS sequence"/>
</dbReference>
<name>A0A4W3H6K0_CALMI</name>
<organism evidence="1 2">
    <name type="scientific">Callorhinchus milii</name>
    <name type="common">Ghost shark</name>
    <dbReference type="NCBI Taxonomy" id="7868"/>
    <lineage>
        <taxon>Eukaryota</taxon>
        <taxon>Metazoa</taxon>
        <taxon>Chordata</taxon>
        <taxon>Craniata</taxon>
        <taxon>Vertebrata</taxon>
        <taxon>Chondrichthyes</taxon>
        <taxon>Holocephali</taxon>
        <taxon>Chimaeriformes</taxon>
        <taxon>Callorhinchidae</taxon>
        <taxon>Callorhinchus</taxon>
    </lineage>
</organism>
<dbReference type="Ensembl" id="ENSCMIT00000011263.1">
    <property type="protein sequence ID" value="ENSCMIP00000010985.1"/>
    <property type="gene ID" value="ENSCMIG00000005761.1"/>
</dbReference>
<evidence type="ECO:0000313" key="2">
    <source>
        <dbReference type="Proteomes" id="UP000314986"/>
    </source>
</evidence>
<accession>A0A4W3H6K0</accession>
<gene>
    <name evidence="1" type="primary">LOC103191561</name>
</gene>